<gene>
    <name evidence="2" type="ORF">GCM10010844_06370</name>
</gene>
<name>A0ABQ2FI09_9DEIO</name>
<keyword evidence="1" id="KW-0472">Membrane</keyword>
<keyword evidence="1" id="KW-0812">Transmembrane</keyword>
<feature type="transmembrane region" description="Helical" evidence="1">
    <location>
        <begin position="25"/>
        <end position="43"/>
    </location>
</feature>
<organism evidence="2 3">
    <name type="scientific">Deinococcus radiotolerans</name>
    <dbReference type="NCBI Taxonomy" id="1309407"/>
    <lineage>
        <taxon>Bacteria</taxon>
        <taxon>Thermotogati</taxon>
        <taxon>Deinococcota</taxon>
        <taxon>Deinococci</taxon>
        <taxon>Deinococcales</taxon>
        <taxon>Deinococcaceae</taxon>
        <taxon>Deinococcus</taxon>
    </lineage>
</organism>
<sequence length="61" mass="6234">MLGTVAAIAALFALGGALEWPTPPVLGGAVALLLLGVTLAVTWRRRAEQAPTETSARPPGR</sequence>
<proteinExistence type="predicted"/>
<dbReference type="Proteomes" id="UP000604341">
    <property type="component" value="Unassembled WGS sequence"/>
</dbReference>
<keyword evidence="3" id="KW-1185">Reference proteome</keyword>
<accession>A0ABQ2FI09</accession>
<protein>
    <recommendedName>
        <fullName evidence="4">Secreted protein with PEP-CTERM sorting signal</fullName>
    </recommendedName>
</protein>
<evidence type="ECO:0000313" key="3">
    <source>
        <dbReference type="Proteomes" id="UP000604341"/>
    </source>
</evidence>
<evidence type="ECO:0000256" key="1">
    <source>
        <dbReference type="SAM" id="Phobius"/>
    </source>
</evidence>
<evidence type="ECO:0008006" key="4">
    <source>
        <dbReference type="Google" id="ProtNLM"/>
    </source>
</evidence>
<evidence type="ECO:0000313" key="2">
    <source>
        <dbReference type="EMBL" id="GGK90569.1"/>
    </source>
</evidence>
<keyword evidence="1" id="KW-1133">Transmembrane helix</keyword>
<comment type="caution">
    <text evidence="2">The sequence shown here is derived from an EMBL/GenBank/DDBJ whole genome shotgun (WGS) entry which is preliminary data.</text>
</comment>
<dbReference type="EMBL" id="BMPE01000001">
    <property type="protein sequence ID" value="GGK90569.1"/>
    <property type="molecule type" value="Genomic_DNA"/>
</dbReference>
<reference evidence="3" key="1">
    <citation type="journal article" date="2019" name="Int. J. Syst. Evol. Microbiol.">
        <title>The Global Catalogue of Microorganisms (GCM) 10K type strain sequencing project: providing services to taxonomists for standard genome sequencing and annotation.</title>
        <authorList>
            <consortium name="The Broad Institute Genomics Platform"/>
            <consortium name="The Broad Institute Genome Sequencing Center for Infectious Disease"/>
            <person name="Wu L."/>
            <person name="Ma J."/>
        </authorList>
    </citation>
    <scope>NUCLEOTIDE SEQUENCE [LARGE SCALE GENOMIC DNA]</scope>
    <source>
        <strain evidence="3">JCM 19173</strain>
    </source>
</reference>